<accession>X1RXL7</accession>
<evidence type="ECO:0000313" key="1">
    <source>
        <dbReference type="EMBL" id="GAI60264.1"/>
    </source>
</evidence>
<sequence length="57" mass="6273">MSKTKADLKTEPEKVVVMRCPLSGIPCSECGYGEWSETYACFLREIVSAITEVGISE</sequence>
<dbReference type="EMBL" id="BARW01001476">
    <property type="protein sequence ID" value="GAI60264.1"/>
    <property type="molecule type" value="Genomic_DNA"/>
</dbReference>
<dbReference type="AlphaFoldDB" id="X1RXL7"/>
<proteinExistence type="predicted"/>
<comment type="caution">
    <text evidence="1">The sequence shown here is derived from an EMBL/GenBank/DDBJ whole genome shotgun (WGS) entry which is preliminary data.</text>
</comment>
<reference evidence="1" key="1">
    <citation type="journal article" date="2014" name="Front. Microbiol.">
        <title>High frequency of phylogenetically diverse reductive dehalogenase-homologous genes in deep subseafloor sedimentary metagenomes.</title>
        <authorList>
            <person name="Kawai M."/>
            <person name="Futagami T."/>
            <person name="Toyoda A."/>
            <person name="Takaki Y."/>
            <person name="Nishi S."/>
            <person name="Hori S."/>
            <person name="Arai W."/>
            <person name="Tsubouchi T."/>
            <person name="Morono Y."/>
            <person name="Uchiyama I."/>
            <person name="Ito T."/>
            <person name="Fujiyama A."/>
            <person name="Inagaki F."/>
            <person name="Takami H."/>
        </authorList>
    </citation>
    <scope>NUCLEOTIDE SEQUENCE</scope>
    <source>
        <strain evidence="1">Expedition CK06-06</strain>
    </source>
</reference>
<gene>
    <name evidence="1" type="ORF">S12H4_04685</name>
</gene>
<protein>
    <submittedName>
        <fullName evidence="1">Uncharacterized protein</fullName>
    </submittedName>
</protein>
<name>X1RXL7_9ZZZZ</name>
<organism evidence="1">
    <name type="scientific">marine sediment metagenome</name>
    <dbReference type="NCBI Taxonomy" id="412755"/>
    <lineage>
        <taxon>unclassified sequences</taxon>
        <taxon>metagenomes</taxon>
        <taxon>ecological metagenomes</taxon>
    </lineage>
</organism>